<keyword evidence="2" id="KW-0004">4Fe-4S</keyword>
<evidence type="ECO:0000256" key="3">
    <source>
        <dbReference type="ARBA" id="ARBA00022723"/>
    </source>
</evidence>
<dbReference type="RefSeq" id="WP_014959517.1">
    <property type="nucleotide sequence ID" value="NC_018645.1"/>
</dbReference>
<sequence length="385" mass="42304">MKKNNVYETLARNLSCLSMGIPFKEGLGDILKENLTKKEAAAALTMPTTVIPLKVTSIDTLDPPDGMTRNELERHLKNLSDKGMVFSAEAEDGSPGYALLHNGFGFPQTFFWKGEDTPHARKMAKMVSKYFNSKMSREIHDTDPKAYRYIPVGKTIQSAPQSVLPFNLMEKVIEDARGIALGHCPCRVGFALVGGGCDHPTEVCMKFNDMASFVIDKGFAREITKTEALEVIKLAEEHGLVHFVDNTEGEIQHNCNCCGCACWNVGAIRRRSTPRDAIMATYFIRETDIDKCIGCGACADICPVDAVNMSADDVSETDTDWCIGCGVCVTACPTDAIAMVYRKDKTQGLPAQTFGDLHELISIYRKNKIKPATIGLNLKKSVRDG</sequence>
<evidence type="ECO:0000256" key="1">
    <source>
        <dbReference type="ARBA" id="ARBA00022448"/>
    </source>
</evidence>
<dbReference type="Pfam" id="PF14697">
    <property type="entry name" value="Fer4_21"/>
    <property type="match status" value="1"/>
</dbReference>
<dbReference type="PANTHER" id="PTHR43687">
    <property type="entry name" value="ADENYLYLSULFATE REDUCTASE, BETA SUBUNIT"/>
    <property type="match status" value="1"/>
</dbReference>
<protein>
    <submittedName>
        <fullName evidence="9">4Fe-4S ferredoxin iron-sulfur binding domain protein</fullName>
    </submittedName>
</protein>
<dbReference type="Proteomes" id="UP000007347">
    <property type="component" value="Chromosome"/>
</dbReference>
<dbReference type="KEGG" id="dto:TOL2_C41810"/>
<dbReference type="PROSITE" id="PS00198">
    <property type="entry name" value="4FE4S_FER_1"/>
    <property type="match status" value="2"/>
</dbReference>
<keyword evidence="10" id="KW-1185">Reference proteome</keyword>
<dbReference type="AlphaFoldDB" id="K0NTF4"/>
<keyword evidence="4" id="KW-0677">Repeat</keyword>
<reference evidence="9 10" key="1">
    <citation type="journal article" date="2013" name="Environ. Microbiol.">
        <title>Complete genome, catabolic sub-proteomes and key-metabolites of Desulfobacula toluolica Tol2, a marine, aromatic compound-degrading, sulfate-reducing bacterium.</title>
        <authorList>
            <person name="Wohlbrand L."/>
            <person name="Jacob J.H."/>
            <person name="Kube M."/>
            <person name="Mussmann M."/>
            <person name="Jarling R."/>
            <person name="Beck A."/>
            <person name="Amann R."/>
            <person name="Wilkes H."/>
            <person name="Reinhardt R."/>
            <person name="Rabus R."/>
        </authorList>
    </citation>
    <scope>NUCLEOTIDE SEQUENCE [LARGE SCALE GENOMIC DNA]</scope>
    <source>
        <strain evidence="10">DSM 7467 / Tol2</strain>
    </source>
</reference>
<gene>
    <name evidence="9" type="ordered locus">TOL2_C41810</name>
</gene>
<dbReference type="EMBL" id="FO203503">
    <property type="protein sequence ID" value="CCK82337.1"/>
    <property type="molecule type" value="Genomic_DNA"/>
</dbReference>
<keyword evidence="5" id="KW-0249">Electron transport</keyword>
<keyword evidence="3" id="KW-0479">Metal-binding</keyword>
<dbReference type="SUPFAM" id="SSF54862">
    <property type="entry name" value="4Fe-4S ferredoxins"/>
    <property type="match status" value="1"/>
</dbReference>
<evidence type="ECO:0000256" key="4">
    <source>
        <dbReference type="ARBA" id="ARBA00022737"/>
    </source>
</evidence>
<organism evidence="9 10">
    <name type="scientific">Desulfobacula toluolica (strain DSM 7467 / Tol2)</name>
    <dbReference type="NCBI Taxonomy" id="651182"/>
    <lineage>
        <taxon>Bacteria</taxon>
        <taxon>Pseudomonadati</taxon>
        <taxon>Thermodesulfobacteriota</taxon>
        <taxon>Desulfobacteria</taxon>
        <taxon>Desulfobacterales</taxon>
        <taxon>Desulfobacteraceae</taxon>
        <taxon>Desulfobacula</taxon>
    </lineage>
</organism>
<dbReference type="PROSITE" id="PS51379">
    <property type="entry name" value="4FE4S_FER_2"/>
    <property type="match status" value="2"/>
</dbReference>
<evidence type="ECO:0000313" key="9">
    <source>
        <dbReference type="EMBL" id="CCK82337.1"/>
    </source>
</evidence>
<dbReference type="STRING" id="651182.TOL2_C41810"/>
<accession>K0NTF4</accession>
<dbReference type="GO" id="GO:0051539">
    <property type="term" value="F:4 iron, 4 sulfur cluster binding"/>
    <property type="evidence" value="ECO:0007669"/>
    <property type="project" value="UniProtKB-KW"/>
</dbReference>
<evidence type="ECO:0000256" key="2">
    <source>
        <dbReference type="ARBA" id="ARBA00022485"/>
    </source>
</evidence>
<dbReference type="HOGENOM" id="CLU_043380_1_0_7"/>
<dbReference type="Gene3D" id="3.30.70.20">
    <property type="match status" value="2"/>
</dbReference>
<dbReference type="GO" id="GO:0046872">
    <property type="term" value="F:metal ion binding"/>
    <property type="evidence" value="ECO:0007669"/>
    <property type="project" value="UniProtKB-KW"/>
</dbReference>
<feature type="domain" description="4Fe-4S ferredoxin-type" evidence="8">
    <location>
        <begin position="283"/>
        <end position="312"/>
    </location>
</feature>
<dbReference type="InterPro" id="IPR017900">
    <property type="entry name" value="4Fe4S_Fe_S_CS"/>
</dbReference>
<feature type="domain" description="4Fe-4S ferredoxin-type" evidence="8">
    <location>
        <begin position="313"/>
        <end position="342"/>
    </location>
</feature>
<keyword evidence="6" id="KW-0408">Iron</keyword>
<dbReference type="PATRIC" id="fig|651182.5.peg.4917"/>
<evidence type="ECO:0000259" key="8">
    <source>
        <dbReference type="PROSITE" id="PS51379"/>
    </source>
</evidence>
<dbReference type="PANTHER" id="PTHR43687:SF6">
    <property type="entry name" value="L-ASPARTATE SEMIALDEHYDE SULFURTRANSFERASE IRON-SULFUR SUBUNIT"/>
    <property type="match status" value="1"/>
</dbReference>
<dbReference type="InterPro" id="IPR017896">
    <property type="entry name" value="4Fe4S_Fe-S-bd"/>
</dbReference>
<dbReference type="InterPro" id="IPR050572">
    <property type="entry name" value="Fe-S_Ferredoxin"/>
</dbReference>
<name>K0NTF4_DESTT</name>
<evidence type="ECO:0000256" key="7">
    <source>
        <dbReference type="ARBA" id="ARBA00023014"/>
    </source>
</evidence>
<evidence type="ECO:0000256" key="6">
    <source>
        <dbReference type="ARBA" id="ARBA00023004"/>
    </source>
</evidence>
<proteinExistence type="predicted"/>
<keyword evidence="7" id="KW-0411">Iron-sulfur</keyword>
<evidence type="ECO:0000256" key="5">
    <source>
        <dbReference type="ARBA" id="ARBA00022982"/>
    </source>
</evidence>
<evidence type="ECO:0000313" key="10">
    <source>
        <dbReference type="Proteomes" id="UP000007347"/>
    </source>
</evidence>
<dbReference type="OrthoDB" id="5488678at2"/>
<keyword evidence="1" id="KW-0813">Transport</keyword>